<comment type="caution">
    <text evidence="2">The sequence shown here is derived from an EMBL/GenBank/DDBJ whole genome shotgun (WGS) entry which is preliminary data.</text>
</comment>
<proteinExistence type="predicted"/>
<reference evidence="2 3" key="1">
    <citation type="submission" date="2024-01" db="EMBL/GenBank/DDBJ databases">
        <title>The complete chloroplast genome sequence of Lithospermum erythrorhizon: insights into the phylogenetic relationship among Boraginaceae species and the maternal lineages of purple gromwells.</title>
        <authorList>
            <person name="Okada T."/>
            <person name="Watanabe K."/>
        </authorList>
    </citation>
    <scope>NUCLEOTIDE SEQUENCE [LARGE SCALE GENOMIC DNA]</scope>
</reference>
<dbReference type="GO" id="GO:0003676">
    <property type="term" value="F:nucleic acid binding"/>
    <property type="evidence" value="ECO:0007669"/>
    <property type="project" value="InterPro"/>
</dbReference>
<dbReference type="InterPro" id="IPR012337">
    <property type="entry name" value="RNaseH-like_sf"/>
</dbReference>
<dbReference type="InterPro" id="IPR052160">
    <property type="entry name" value="Gypsy_RT_Integrase-like"/>
</dbReference>
<dbReference type="AlphaFoldDB" id="A0AAV3QMG4"/>
<dbReference type="Gene3D" id="3.30.420.10">
    <property type="entry name" value="Ribonuclease H-like superfamily/Ribonuclease H"/>
    <property type="match status" value="1"/>
</dbReference>
<dbReference type="Gene3D" id="1.10.340.70">
    <property type="match status" value="1"/>
</dbReference>
<keyword evidence="3" id="KW-1185">Reference proteome</keyword>
<accession>A0AAV3QMG4</accession>
<dbReference type="InterPro" id="IPR041588">
    <property type="entry name" value="Integrase_H2C2"/>
</dbReference>
<feature type="domain" description="Integrase zinc-binding" evidence="1">
    <location>
        <begin position="83"/>
        <end position="135"/>
    </location>
</feature>
<evidence type="ECO:0000313" key="2">
    <source>
        <dbReference type="EMBL" id="GAA0164745.1"/>
    </source>
</evidence>
<dbReference type="PANTHER" id="PTHR47266">
    <property type="entry name" value="ENDONUCLEASE-RELATED"/>
    <property type="match status" value="1"/>
</dbReference>
<dbReference type="EMBL" id="BAABME010005140">
    <property type="protein sequence ID" value="GAA0164745.1"/>
    <property type="molecule type" value="Genomic_DNA"/>
</dbReference>
<gene>
    <name evidence="2" type="ORF">LIER_20305</name>
</gene>
<evidence type="ECO:0000313" key="3">
    <source>
        <dbReference type="Proteomes" id="UP001454036"/>
    </source>
</evidence>
<name>A0AAV3QMG4_LITER</name>
<organism evidence="2 3">
    <name type="scientific">Lithospermum erythrorhizon</name>
    <name type="common">Purple gromwell</name>
    <name type="synonym">Lithospermum officinale var. erythrorhizon</name>
    <dbReference type="NCBI Taxonomy" id="34254"/>
    <lineage>
        <taxon>Eukaryota</taxon>
        <taxon>Viridiplantae</taxon>
        <taxon>Streptophyta</taxon>
        <taxon>Embryophyta</taxon>
        <taxon>Tracheophyta</taxon>
        <taxon>Spermatophyta</taxon>
        <taxon>Magnoliopsida</taxon>
        <taxon>eudicotyledons</taxon>
        <taxon>Gunneridae</taxon>
        <taxon>Pentapetalae</taxon>
        <taxon>asterids</taxon>
        <taxon>lamiids</taxon>
        <taxon>Boraginales</taxon>
        <taxon>Boraginaceae</taxon>
        <taxon>Boraginoideae</taxon>
        <taxon>Lithospermeae</taxon>
        <taxon>Lithospermum</taxon>
    </lineage>
</organism>
<dbReference type="Proteomes" id="UP001454036">
    <property type="component" value="Unassembled WGS sequence"/>
</dbReference>
<dbReference type="InterPro" id="IPR036397">
    <property type="entry name" value="RNaseH_sf"/>
</dbReference>
<sequence length="262" mass="29711">MKDYDLKINYHPGNVNVVVDALTMKSMGNLASLITSQRQIFKGSCGQVANLIVQPTFIKKIRDARIVDEFLQKIKENICMSEKRILEEAHHTVYTAHPGSTKMYQDMKLVYWRRNMKNDIAKFVSQCLACQQVKAEHKSPGGKLLSLPILERKWKNITMDFVVGLPRTPHGSDSIWSLHEALGTKLAFSTACHPQTNGQSERTIETLEDMLRGCVLDHGGEKSEMDPNDLKDIEESILMIRERIQTAQSRSYADGSRSDRGF</sequence>
<dbReference type="Pfam" id="PF17921">
    <property type="entry name" value="Integrase_H2C2"/>
    <property type="match status" value="1"/>
</dbReference>
<dbReference type="SUPFAM" id="SSF53098">
    <property type="entry name" value="Ribonuclease H-like"/>
    <property type="match status" value="1"/>
</dbReference>
<protein>
    <recommendedName>
        <fullName evidence="1">Integrase zinc-binding domain-containing protein</fullName>
    </recommendedName>
</protein>
<evidence type="ECO:0000259" key="1">
    <source>
        <dbReference type="Pfam" id="PF17921"/>
    </source>
</evidence>